<gene>
    <name evidence="2" type="ORF">KL771_21700</name>
</gene>
<sequence length="53" mass="6175">MSLSRFASNIRTSLERYHSYREAVRQLAALDDRQLQDIGVERGRIQEIVRGGR</sequence>
<evidence type="ECO:0000313" key="3">
    <source>
        <dbReference type="Proteomes" id="UP000766595"/>
    </source>
</evidence>
<evidence type="ECO:0000259" key="1">
    <source>
        <dbReference type="Pfam" id="PF06568"/>
    </source>
</evidence>
<feature type="domain" description="YjiS-like" evidence="1">
    <location>
        <begin position="10"/>
        <end position="43"/>
    </location>
</feature>
<dbReference type="AlphaFoldDB" id="A0A947D6Q5"/>
<dbReference type="Proteomes" id="UP000766595">
    <property type="component" value="Unassembled WGS sequence"/>
</dbReference>
<organism evidence="2 3">
    <name type="scientific">Prosthecodimorpha staleyi</name>
    <dbReference type="NCBI Taxonomy" id="2840188"/>
    <lineage>
        <taxon>Bacteria</taxon>
        <taxon>Pseudomonadati</taxon>
        <taxon>Pseudomonadota</taxon>
        <taxon>Alphaproteobacteria</taxon>
        <taxon>Hyphomicrobiales</taxon>
        <taxon>Ancalomicrobiaceae</taxon>
        <taxon>Prosthecodimorpha</taxon>
    </lineage>
</organism>
<dbReference type="RefSeq" id="WP_261970602.1">
    <property type="nucleotide sequence ID" value="NZ_JAHHZF010000011.1"/>
</dbReference>
<protein>
    <submittedName>
        <fullName evidence="2">DUF1127 domain-containing protein</fullName>
    </submittedName>
</protein>
<comment type="caution">
    <text evidence="2">The sequence shown here is derived from an EMBL/GenBank/DDBJ whole genome shotgun (WGS) entry which is preliminary data.</text>
</comment>
<dbReference type="EMBL" id="JAHHZF010000011">
    <property type="protein sequence ID" value="MBT9292093.1"/>
    <property type="molecule type" value="Genomic_DNA"/>
</dbReference>
<name>A0A947D6Q5_9HYPH</name>
<reference evidence="2 3" key="1">
    <citation type="submission" date="2021-06" db="EMBL/GenBank/DDBJ databases">
        <authorList>
            <person name="Grouzdev D.S."/>
            <person name="Koziaeva V."/>
        </authorList>
    </citation>
    <scope>NUCLEOTIDE SEQUENCE [LARGE SCALE GENOMIC DNA]</scope>
    <source>
        <strain evidence="2 3">22</strain>
    </source>
</reference>
<accession>A0A947D6Q5</accession>
<evidence type="ECO:0000313" key="2">
    <source>
        <dbReference type="EMBL" id="MBT9292093.1"/>
    </source>
</evidence>
<dbReference type="InterPro" id="IPR009506">
    <property type="entry name" value="YjiS-like"/>
</dbReference>
<keyword evidence="3" id="KW-1185">Reference proteome</keyword>
<proteinExistence type="predicted"/>
<dbReference type="Pfam" id="PF06568">
    <property type="entry name" value="YjiS-like"/>
    <property type="match status" value="1"/>
</dbReference>